<keyword evidence="2" id="KW-0496">Mitochondrion</keyword>
<evidence type="ECO:0000313" key="5">
    <source>
        <dbReference type="Proteomes" id="UP000510647"/>
    </source>
</evidence>
<name>A0A7H9HQN5_9SACH</name>
<dbReference type="SUPFAM" id="SSF81406">
    <property type="entry name" value="Mitochondrial cytochrome c oxidase subunit IV"/>
    <property type="match status" value="1"/>
</dbReference>
<proteinExistence type="predicted"/>
<dbReference type="GO" id="GO:0005739">
    <property type="term" value="C:mitochondrion"/>
    <property type="evidence" value="ECO:0007669"/>
    <property type="project" value="UniProtKB-SubCell"/>
</dbReference>
<evidence type="ECO:0000256" key="2">
    <source>
        <dbReference type="ARBA" id="ARBA00023128"/>
    </source>
</evidence>
<keyword evidence="3" id="KW-0812">Transmembrane</keyword>
<feature type="transmembrane region" description="Helical" evidence="3">
    <location>
        <begin position="88"/>
        <end position="108"/>
    </location>
</feature>
<dbReference type="AlphaFoldDB" id="A0A7H9HQN5"/>
<dbReference type="Pfam" id="PF02936">
    <property type="entry name" value="COX4"/>
    <property type="match status" value="1"/>
</dbReference>
<dbReference type="GO" id="GO:0045277">
    <property type="term" value="C:respiratory chain complex IV"/>
    <property type="evidence" value="ECO:0007669"/>
    <property type="project" value="InterPro"/>
</dbReference>
<evidence type="ECO:0000313" key="4">
    <source>
        <dbReference type="EMBL" id="QLQ80058.1"/>
    </source>
</evidence>
<dbReference type="OrthoDB" id="186013at2759"/>
<dbReference type="Proteomes" id="UP000510647">
    <property type="component" value="Chromosome 4"/>
</dbReference>
<dbReference type="GO" id="GO:0006123">
    <property type="term" value="P:mitochondrial electron transport, cytochrome c to oxygen"/>
    <property type="evidence" value="ECO:0007669"/>
    <property type="project" value="InterPro"/>
</dbReference>
<keyword evidence="5" id="KW-1185">Reference proteome</keyword>
<comment type="subcellular location">
    <subcellularLocation>
        <location evidence="1">Mitochondrion</location>
    </subcellularLocation>
</comment>
<organism evidence="4 5">
    <name type="scientific">Torulaspora globosa</name>
    <dbReference type="NCBI Taxonomy" id="48254"/>
    <lineage>
        <taxon>Eukaryota</taxon>
        <taxon>Fungi</taxon>
        <taxon>Dikarya</taxon>
        <taxon>Ascomycota</taxon>
        <taxon>Saccharomycotina</taxon>
        <taxon>Saccharomycetes</taxon>
        <taxon>Saccharomycetales</taxon>
        <taxon>Saccharomycetaceae</taxon>
        <taxon>Torulaspora</taxon>
    </lineage>
</organism>
<dbReference type="Gene3D" id="1.10.442.10">
    <property type="entry name" value="Cytochrome c oxidase subunit IV"/>
    <property type="match status" value="1"/>
</dbReference>
<sequence length="126" mass="14343">MLPRVVRTRQVRLLSGTVYIPPRLDSLSKRWPEMSGPLKEEIVEYLTWKMEDSWKTMSRAEIEAAYFISYGPWGPRSPSGQAQVSPTFLIWKGLFNAILFVALGVSVVNLKRDRALEKQCDSSGHS</sequence>
<dbReference type="InterPro" id="IPR036639">
    <property type="entry name" value="Cyt_c_oxidase_su4_sf"/>
</dbReference>
<evidence type="ECO:0000256" key="3">
    <source>
        <dbReference type="SAM" id="Phobius"/>
    </source>
</evidence>
<keyword evidence="3" id="KW-1133">Transmembrane helix</keyword>
<gene>
    <name evidence="4" type="ORF">HG537_0D00580</name>
</gene>
<reference evidence="4 5" key="1">
    <citation type="submission" date="2020-06" db="EMBL/GenBank/DDBJ databases">
        <title>The yeast mating-type switching endonuclease HO is a domesticated member of an unorthodox homing genetic element family.</title>
        <authorList>
            <person name="Coughlan A.Y."/>
            <person name="Lombardi L."/>
            <person name="Braun-Galleani S."/>
            <person name="Martos A.R."/>
            <person name="Galeote V."/>
            <person name="Bigey F."/>
            <person name="Dequin S."/>
            <person name="Byrne K.P."/>
            <person name="Wolfe K.H."/>
        </authorList>
    </citation>
    <scope>NUCLEOTIDE SEQUENCE [LARGE SCALE GENOMIC DNA]</scope>
    <source>
        <strain evidence="4 5">CBS2947</strain>
    </source>
</reference>
<evidence type="ECO:0000256" key="1">
    <source>
        <dbReference type="ARBA" id="ARBA00004173"/>
    </source>
</evidence>
<keyword evidence="3" id="KW-0472">Membrane</keyword>
<protein>
    <submittedName>
        <fullName evidence="4">Uncharacterized protein</fullName>
    </submittedName>
</protein>
<dbReference type="InterPro" id="IPR004203">
    <property type="entry name" value="Cyt_c_oxidase_su4_fam"/>
</dbReference>
<accession>A0A7H9HQN5</accession>
<dbReference type="EMBL" id="CP059270">
    <property type="protein sequence ID" value="QLQ80058.1"/>
    <property type="molecule type" value="Genomic_DNA"/>
</dbReference>